<gene>
    <name evidence="1" type="ORF">F5144DRAFT_384860</name>
</gene>
<evidence type="ECO:0000313" key="1">
    <source>
        <dbReference type="EMBL" id="KAH6617154.1"/>
    </source>
</evidence>
<sequence length="118" mass="13306">MLPRRLFWDMSRYIVNDVTPSDALNAHEDTEVPNPTSPDERNSSTQTLWFAIREVGSTGWVEKAGCVMPTAPWLAEAQQVIDHGNRAWPALARELDIMSRNWGGNKFVVKSCPLHTIT</sequence>
<proteinExistence type="predicted"/>
<evidence type="ECO:0000313" key="2">
    <source>
        <dbReference type="Proteomes" id="UP000724584"/>
    </source>
</evidence>
<accession>A0ACB7NWJ9</accession>
<dbReference type="Proteomes" id="UP000724584">
    <property type="component" value="Unassembled WGS sequence"/>
</dbReference>
<keyword evidence="2" id="KW-1185">Reference proteome</keyword>
<dbReference type="EMBL" id="JAGIZQ010000007">
    <property type="protein sequence ID" value="KAH6617154.1"/>
    <property type="molecule type" value="Genomic_DNA"/>
</dbReference>
<organism evidence="1 2">
    <name type="scientific">Chaetomium tenue</name>
    <dbReference type="NCBI Taxonomy" id="1854479"/>
    <lineage>
        <taxon>Eukaryota</taxon>
        <taxon>Fungi</taxon>
        <taxon>Dikarya</taxon>
        <taxon>Ascomycota</taxon>
        <taxon>Pezizomycotina</taxon>
        <taxon>Sordariomycetes</taxon>
        <taxon>Sordariomycetidae</taxon>
        <taxon>Sordariales</taxon>
        <taxon>Chaetomiaceae</taxon>
        <taxon>Chaetomium</taxon>
    </lineage>
</organism>
<reference evidence="1 2" key="1">
    <citation type="journal article" date="2021" name="Nat. Commun.">
        <title>Genetic determinants of endophytism in the Arabidopsis root mycobiome.</title>
        <authorList>
            <person name="Mesny F."/>
            <person name="Miyauchi S."/>
            <person name="Thiergart T."/>
            <person name="Pickel B."/>
            <person name="Atanasova L."/>
            <person name="Karlsson M."/>
            <person name="Huettel B."/>
            <person name="Barry K.W."/>
            <person name="Haridas S."/>
            <person name="Chen C."/>
            <person name="Bauer D."/>
            <person name="Andreopoulos W."/>
            <person name="Pangilinan J."/>
            <person name="LaButti K."/>
            <person name="Riley R."/>
            <person name="Lipzen A."/>
            <person name="Clum A."/>
            <person name="Drula E."/>
            <person name="Henrissat B."/>
            <person name="Kohler A."/>
            <person name="Grigoriev I.V."/>
            <person name="Martin F.M."/>
            <person name="Hacquard S."/>
        </authorList>
    </citation>
    <scope>NUCLEOTIDE SEQUENCE [LARGE SCALE GENOMIC DNA]</scope>
    <source>
        <strain evidence="1 2">MPI-SDFR-AT-0079</strain>
    </source>
</reference>
<name>A0ACB7NWJ9_9PEZI</name>
<comment type="caution">
    <text evidence="1">The sequence shown here is derived from an EMBL/GenBank/DDBJ whole genome shotgun (WGS) entry which is preliminary data.</text>
</comment>
<protein>
    <submittedName>
        <fullName evidence="1">Uncharacterized protein</fullName>
    </submittedName>
</protein>